<feature type="transmembrane region" description="Helical" evidence="6">
    <location>
        <begin position="400"/>
        <end position="423"/>
    </location>
</feature>
<name>A0AAD8YH08_9STRA</name>
<feature type="transmembrane region" description="Helical" evidence="6">
    <location>
        <begin position="155"/>
        <end position="182"/>
    </location>
</feature>
<dbReference type="AlphaFoldDB" id="A0AAD8YH08"/>
<dbReference type="PANTHER" id="PTHR16950:SF16">
    <property type="entry name" value="ZINC TRANSPORTER ZIP13"/>
    <property type="match status" value="1"/>
</dbReference>
<dbReference type="PANTHER" id="PTHR16950">
    <property type="entry name" value="ZINC TRANSPORTER SLC39A7 HISTIDINE-RICH MEMBRANE PROTEIN KE4"/>
    <property type="match status" value="1"/>
</dbReference>
<gene>
    <name evidence="7" type="ORF">QTG54_004576</name>
</gene>
<protein>
    <submittedName>
        <fullName evidence="7">ZIP family metal transporter</fullName>
    </submittedName>
</protein>
<organism evidence="7 8">
    <name type="scientific">Skeletonema marinoi</name>
    <dbReference type="NCBI Taxonomy" id="267567"/>
    <lineage>
        <taxon>Eukaryota</taxon>
        <taxon>Sar</taxon>
        <taxon>Stramenopiles</taxon>
        <taxon>Ochrophyta</taxon>
        <taxon>Bacillariophyta</taxon>
        <taxon>Coscinodiscophyceae</taxon>
        <taxon>Thalassiosirophycidae</taxon>
        <taxon>Thalassiosirales</taxon>
        <taxon>Skeletonemataceae</taxon>
        <taxon>Skeletonema</taxon>
        <taxon>Skeletonema marinoi-dohrnii complex</taxon>
    </lineage>
</organism>
<feature type="region of interest" description="Disordered" evidence="5">
    <location>
        <begin position="89"/>
        <end position="147"/>
    </location>
</feature>
<feature type="compositionally biased region" description="Basic and acidic residues" evidence="5">
    <location>
        <begin position="238"/>
        <end position="265"/>
    </location>
</feature>
<keyword evidence="8" id="KW-1185">Reference proteome</keyword>
<evidence type="ECO:0000313" key="7">
    <source>
        <dbReference type="EMBL" id="KAK1745285.1"/>
    </source>
</evidence>
<comment type="caution">
    <text evidence="7">The sequence shown here is derived from an EMBL/GenBank/DDBJ whole genome shotgun (WGS) entry which is preliminary data.</text>
</comment>
<sequence>MKKSSNMSTLKCATCPDGTTRKASLPCGGCRKKVASAARRSTSTSSHRWGAVAILAIIAALSSPAAASAAVGSPRTSRLFTRADLARSLQTEDEHDHHEHEDEHDHETTSIEEVHEGEEDHDHDEHEGEEDHRDHDHEAESNSIKQTNDDVPKPWFYTILATVLVNVTSLSGLVLLLIPAIHRGYLKMKGSYNAQDAPPKNRRLFDICVPAFAVGALMSTAMFLVFPEALHLIEGAHSDEGHDDHAGHDDHRSLEGDEHAGHDDSSESVNAAKFGCSVLGGFLLPIAFGLLFPHHHCHVADVADEVAAEVQSPEADAAEKDGKASVVTGNDEGCDCCDEDEEDVETGVAVREIVQVEGDLPQAQSNEGSSKSLTETTPVNWRLVASVLVGDAFCNFVDGIFIGAAFLGCSWGTVFSIILVTLLHEIPQEIADFLILTRYAGLTTAKACFVNFTSGLSVTLGGIVVLATNTSDATTGIILAIAGGAYINISVAETVPRIDSHITGKVDRLLMLTFFIVGCIPIGLILLKHEHC</sequence>
<feature type="transmembrane region" description="Helical" evidence="6">
    <location>
        <begin position="444"/>
        <end position="467"/>
    </location>
</feature>
<keyword evidence="4 6" id="KW-0472">Membrane</keyword>
<feature type="transmembrane region" description="Helical" evidence="6">
    <location>
        <begin position="509"/>
        <end position="527"/>
    </location>
</feature>
<feature type="region of interest" description="Disordered" evidence="5">
    <location>
        <begin position="238"/>
        <end position="266"/>
    </location>
</feature>
<evidence type="ECO:0000313" key="8">
    <source>
        <dbReference type="Proteomes" id="UP001224775"/>
    </source>
</evidence>
<evidence type="ECO:0000256" key="6">
    <source>
        <dbReference type="SAM" id="Phobius"/>
    </source>
</evidence>
<evidence type="ECO:0000256" key="1">
    <source>
        <dbReference type="ARBA" id="ARBA00004141"/>
    </source>
</evidence>
<dbReference type="Proteomes" id="UP001224775">
    <property type="component" value="Unassembled WGS sequence"/>
</dbReference>
<comment type="subcellular location">
    <subcellularLocation>
        <location evidence="1">Membrane</location>
        <topology evidence="1">Multi-pass membrane protein</topology>
    </subcellularLocation>
</comment>
<feature type="transmembrane region" description="Helical" evidence="6">
    <location>
        <begin position="49"/>
        <end position="71"/>
    </location>
</feature>
<feature type="transmembrane region" description="Helical" evidence="6">
    <location>
        <begin position="473"/>
        <end position="489"/>
    </location>
</feature>
<dbReference type="GO" id="GO:0016020">
    <property type="term" value="C:membrane"/>
    <property type="evidence" value="ECO:0007669"/>
    <property type="project" value="UniProtKB-SubCell"/>
</dbReference>
<accession>A0AAD8YH08</accession>
<keyword evidence="3 6" id="KW-1133">Transmembrane helix</keyword>
<dbReference type="Pfam" id="PF02535">
    <property type="entry name" value="Zip"/>
    <property type="match status" value="1"/>
</dbReference>
<keyword evidence="2 6" id="KW-0812">Transmembrane</keyword>
<dbReference type="InterPro" id="IPR003689">
    <property type="entry name" value="ZIP"/>
</dbReference>
<evidence type="ECO:0000256" key="4">
    <source>
        <dbReference type="ARBA" id="ARBA00023136"/>
    </source>
</evidence>
<evidence type="ECO:0000256" key="5">
    <source>
        <dbReference type="SAM" id="MobiDB-lite"/>
    </source>
</evidence>
<evidence type="ECO:0000256" key="2">
    <source>
        <dbReference type="ARBA" id="ARBA00022692"/>
    </source>
</evidence>
<reference evidence="7" key="1">
    <citation type="submission" date="2023-06" db="EMBL/GenBank/DDBJ databases">
        <title>Survivors Of The Sea: Transcriptome response of Skeletonema marinoi to long-term dormancy.</title>
        <authorList>
            <person name="Pinder M.I.M."/>
            <person name="Kourtchenko O."/>
            <person name="Robertson E.K."/>
            <person name="Larsson T."/>
            <person name="Maumus F."/>
            <person name="Osuna-Cruz C.M."/>
            <person name="Vancaester E."/>
            <person name="Stenow R."/>
            <person name="Vandepoele K."/>
            <person name="Ploug H."/>
            <person name="Bruchert V."/>
            <person name="Godhe A."/>
            <person name="Topel M."/>
        </authorList>
    </citation>
    <scope>NUCLEOTIDE SEQUENCE</scope>
    <source>
        <strain evidence="7">R05AC</strain>
    </source>
</reference>
<feature type="compositionally biased region" description="Basic and acidic residues" evidence="5">
    <location>
        <begin position="90"/>
        <end position="140"/>
    </location>
</feature>
<proteinExistence type="predicted"/>
<dbReference type="EMBL" id="JATAAI010000006">
    <property type="protein sequence ID" value="KAK1745285.1"/>
    <property type="molecule type" value="Genomic_DNA"/>
</dbReference>
<feature type="transmembrane region" description="Helical" evidence="6">
    <location>
        <begin position="203"/>
        <end position="226"/>
    </location>
</feature>
<dbReference type="GO" id="GO:0046873">
    <property type="term" value="F:metal ion transmembrane transporter activity"/>
    <property type="evidence" value="ECO:0007669"/>
    <property type="project" value="InterPro"/>
</dbReference>
<evidence type="ECO:0000256" key="3">
    <source>
        <dbReference type="ARBA" id="ARBA00022989"/>
    </source>
</evidence>